<dbReference type="GO" id="GO:0009279">
    <property type="term" value="C:cell outer membrane"/>
    <property type="evidence" value="ECO:0007669"/>
    <property type="project" value="UniProtKB-SubCell"/>
</dbReference>
<dbReference type="SUPFAM" id="SSF49464">
    <property type="entry name" value="Carboxypeptidase regulatory domain-like"/>
    <property type="match status" value="1"/>
</dbReference>
<reference evidence="12" key="2">
    <citation type="submission" date="2012-09" db="EMBL/GenBank/DDBJ databases">
        <title>The complete sequence of Psychroflexus torquis an extreme psychrophile from sea-ice that is stimulated by light.</title>
        <authorList>
            <person name="Feng S."/>
            <person name="Powell S.M."/>
            <person name="Bowman J.P."/>
        </authorList>
    </citation>
    <scope>NUCLEOTIDE SEQUENCE [LARGE SCALE GENOMIC DNA]</scope>
    <source>
        <strain evidence="12">ATCC 700755</strain>
    </source>
</reference>
<dbReference type="PANTHER" id="PTHR40980:SF4">
    <property type="entry name" value="TONB-DEPENDENT RECEPTOR-LIKE BETA-BARREL DOMAIN-CONTAINING PROTEIN"/>
    <property type="match status" value="1"/>
</dbReference>
<evidence type="ECO:0000259" key="10">
    <source>
        <dbReference type="Pfam" id="PF00593"/>
    </source>
</evidence>
<proteinExistence type="inferred from homology"/>
<evidence type="ECO:0000256" key="4">
    <source>
        <dbReference type="ARBA" id="ARBA00022692"/>
    </source>
</evidence>
<dbReference type="OrthoDB" id="9768470at2"/>
<evidence type="ECO:0000256" key="2">
    <source>
        <dbReference type="ARBA" id="ARBA00022448"/>
    </source>
</evidence>
<dbReference type="EMBL" id="CP003879">
    <property type="protein sequence ID" value="AFU69107.1"/>
    <property type="molecule type" value="Genomic_DNA"/>
</dbReference>
<dbReference type="InterPro" id="IPR012910">
    <property type="entry name" value="Plug_dom"/>
</dbReference>
<comment type="subcellular location">
    <subcellularLocation>
        <location evidence="1 8">Cell outer membrane</location>
        <topology evidence="1 8">Multi-pass membrane protein</topology>
    </subcellularLocation>
</comment>
<dbReference type="Pfam" id="PF00593">
    <property type="entry name" value="TonB_dep_Rec_b-barrel"/>
    <property type="match status" value="1"/>
</dbReference>
<evidence type="ECO:0000259" key="11">
    <source>
        <dbReference type="Pfam" id="PF07715"/>
    </source>
</evidence>
<dbReference type="HOGENOM" id="CLU_006935_0_1_10"/>
<dbReference type="RefSeq" id="WP_015024682.1">
    <property type="nucleotide sequence ID" value="NC_018721.1"/>
</dbReference>
<feature type="domain" description="TonB-dependent receptor-like beta-barrel" evidence="10">
    <location>
        <begin position="455"/>
        <end position="890"/>
    </location>
</feature>
<comment type="similarity">
    <text evidence="8 9">Belongs to the TonB-dependent receptor family.</text>
</comment>
<keyword evidence="13" id="KW-1185">Reference proteome</keyword>
<dbReference type="InterPro" id="IPR037066">
    <property type="entry name" value="Plug_dom_sf"/>
</dbReference>
<evidence type="ECO:0000256" key="1">
    <source>
        <dbReference type="ARBA" id="ARBA00004571"/>
    </source>
</evidence>
<dbReference type="Proteomes" id="UP000008514">
    <property type="component" value="Chromosome"/>
</dbReference>
<keyword evidence="7 8" id="KW-0998">Cell outer membrane</keyword>
<evidence type="ECO:0000256" key="3">
    <source>
        <dbReference type="ARBA" id="ARBA00022452"/>
    </source>
</evidence>
<dbReference type="STRING" id="313595.P700755_002328"/>
<evidence type="ECO:0000313" key="13">
    <source>
        <dbReference type="Proteomes" id="UP000008514"/>
    </source>
</evidence>
<evidence type="ECO:0000256" key="5">
    <source>
        <dbReference type="ARBA" id="ARBA00023077"/>
    </source>
</evidence>
<organism evidence="12 13">
    <name type="scientific">Psychroflexus torquis (strain ATCC 700755 / CIP 106069 / ACAM 623)</name>
    <dbReference type="NCBI Taxonomy" id="313595"/>
    <lineage>
        <taxon>Bacteria</taxon>
        <taxon>Pseudomonadati</taxon>
        <taxon>Bacteroidota</taxon>
        <taxon>Flavobacteriia</taxon>
        <taxon>Flavobacteriales</taxon>
        <taxon>Flavobacteriaceae</taxon>
        <taxon>Psychroflexus</taxon>
    </lineage>
</organism>
<name>K4IEY9_PSYTT</name>
<dbReference type="InterPro" id="IPR036942">
    <property type="entry name" value="Beta-barrel_TonB_sf"/>
</dbReference>
<sequence>MHKRLIILLSLITTIGFSQNPEKGTLVGKLLDIDLGNQSLPFANVQIKGTSKGATTDFDGLYKIENLDPGTYTVVFSFVGYTSVEVSDVEIVADKVTEVNTSLTSSAASLQEVIITIVSRKDSEVALLLEQRGAISIKESIGSQQLAKLGVSDAAVATTKISGVSNSEGSGDIYVRGLGDRYLLTTLNGLPIPSDDVEKKNIDLSLFPTRLVQNISISKSYSVNMYGDQASGNVDITSRELVGNEEYSLGFSTGINTEAIGANDFKLGAYQSDVNLGFYNNNPNNFNALTQQSWNTESVDAPVNQNFNLTAGKKFGDKFRTLVTASQKSNFEFRSGTFQEYDNNNFRDGFTDVEEFRKEVTTSALLDLSYRFNDKNKVKFTSLFVNKLSGQVFEAGRNGEGVVFDEVDPQSDLNQFIRDQNIKKTQLWVNQLIGESKIGVHNIDWAVGLNTVNADEPNRIRNEINFTDTRVELGRTGGFQQRKSNQIIDDYEVNGKINDSFKITNLKEEENDFGLKVDVGGNYRFKERDFESQFNGIQETNLNNVNPPSIDDLSSVFTLDNVENGLLSYVSQKPDSYLGKLESLGGYALFNYKMEKWNFNFGGRFESNTIKVNWNVNNFPGRIGAATKEYENFLPSLNLKYELNDNNNLRLSASKTITLPEFKEISPFEYVSPNGQVTRGNPNLEASENYNLDLKWEMFPSNGELISVAGFYKQINDPINRVLTRGAAGIFSYFNSGEQAEIYGLELDTKLDVIAKDKDLGYMVNVNFNATRMWHEQDLKEVFEIINGENRLTRTFRYNGKTKTDLQGASDWIFNANTTFETSGENPFVANISANYASEKIFALGNPDNQVNPDEFFNEEIREQGFVVLNAVLRKDINENLSVQLIGKNLLNPQIERTQTIKPLSTGVSREEVVRSYTRGAQLSIGFNYNF</sequence>
<dbReference type="Gene3D" id="2.60.40.1120">
    <property type="entry name" value="Carboxypeptidase-like, regulatory domain"/>
    <property type="match status" value="1"/>
</dbReference>
<keyword evidence="12" id="KW-0675">Receptor</keyword>
<keyword evidence="3 8" id="KW-1134">Transmembrane beta strand</keyword>
<evidence type="ECO:0000256" key="8">
    <source>
        <dbReference type="PROSITE-ProRule" id="PRU01360"/>
    </source>
</evidence>
<evidence type="ECO:0000256" key="9">
    <source>
        <dbReference type="RuleBase" id="RU003357"/>
    </source>
</evidence>
<dbReference type="Pfam" id="PF07715">
    <property type="entry name" value="Plug"/>
    <property type="match status" value="1"/>
</dbReference>
<dbReference type="SUPFAM" id="SSF56935">
    <property type="entry name" value="Porins"/>
    <property type="match status" value="1"/>
</dbReference>
<reference evidence="12" key="1">
    <citation type="submission" date="2006-03" db="EMBL/GenBank/DDBJ databases">
        <authorList>
            <person name="Bowman J."/>
            <person name="Ferriera S."/>
            <person name="Johnson J."/>
            <person name="Kravitz S."/>
            <person name="Halpern A."/>
            <person name="Remington K."/>
            <person name="Beeson K."/>
            <person name="Tran B."/>
            <person name="Rogers Y.-H."/>
            <person name="Friedman R."/>
            <person name="Venter J.C."/>
        </authorList>
    </citation>
    <scope>NUCLEOTIDE SEQUENCE [LARGE SCALE GENOMIC DNA]</scope>
    <source>
        <strain evidence="12">ATCC 700755</strain>
    </source>
</reference>
<accession>K4IEY9</accession>
<dbReference type="PROSITE" id="PS52016">
    <property type="entry name" value="TONB_DEPENDENT_REC_3"/>
    <property type="match status" value="1"/>
</dbReference>
<dbReference type="AlphaFoldDB" id="K4IEY9"/>
<protein>
    <submittedName>
        <fullName evidence="12">TonB-dependent outer membrane receptor protein, TonB_Xanth_Caul family</fullName>
    </submittedName>
</protein>
<dbReference type="InterPro" id="IPR039426">
    <property type="entry name" value="TonB-dep_rcpt-like"/>
</dbReference>
<evidence type="ECO:0000313" key="12">
    <source>
        <dbReference type="EMBL" id="AFU69107.1"/>
    </source>
</evidence>
<evidence type="ECO:0000256" key="7">
    <source>
        <dbReference type="ARBA" id="ARBA00023237"/>
    </source>
</evidence>
<dbReference type="PANTHER" id="PTHR40980">
    <property type="entry name" value="PLUG DOMAIN-CONTAINING PROTEIN"/>
    <property type="match status" value="1"/>
</dbReference>
<dbReference type="InterPro" id="IPR008969">
    <property type="entry name" value="CarboxyPept-like_regulatory"/>
</dbReference>
<keyword evidence="6 8" id="KW-0472">Membrane</keyword>
<evidence type="ECO:0000256" key="6">
    <source>
        <dbReference type="ARBA" id="ARBA00023136"/>
    </source>
</evidence>
<keyword evidence="4 8" id="KW-0812">Transmembrane</keyword>
<dbReference type="Pfam" id="PF13715">
    <property type="entry name" value="CarbopepD_reg_2"/>
    <property type="match status" value="1"/>
</dbReference>
<keyword evidence="2 8" id="KW-0813">Transport</keyword>
<keyword evidence="5 9" id="KW-0798">TonB box</keyword>
<dbReference type="InterPro" id="IPR000531">
    <property type="entry name" value="Beta-barrel_TonB"/>
</dbReference>
<dbReference type="KEGG" id="ptq:P700755_002328"/>
<dbReference type="Gene3D" id="2.170.130.10">
    <property type="entry name" value="TonB-dependent receptor, plug domain"/>
    <property type="match status" value="1"/>
</dbReference>
<dbReference type="Gene3D" id="2.40.170.20">
    <property type="entry name" value="TonB-dependent receptor, beta-barrel domain"/>
    <property type="match status" value="1"/>
</dbReference>
<dbReference type="eggNOG" id="COG4771">
    <property type="taxonomic scope" value="Bacteria"/>
</dbReference>
<feature type="domain" description="TonB-dependent receptor plug" evidence="11">
    <location>
        <begin position="138"/>
        <end position="232"/>
    </location>
</feature>
<gene>
    <name evidence="12" type="ordered locus">P700755_002328</name>
</gene>